<dbReference type="InterPro" id="IPR017531">
    <property type="entry name" value="Hydrolase-1_PEP"/>
</dbReference>
<dbReference type="GO" id="GO:0052689">
    <property type="term" value="F:carboxylic ester hydrolase activity"/>
    <property type="evidence" value="ECO:0007669"/>
    <property type="project" value="TreeGrafter"/>
</dbReference>
<evidence type="ECO:0000256" key="1">
    <source>
        <dbReference type="SAM" id="MobiDB-lite"/>
    </source>
</evidence>
<dbReference type="EMBL" id="SACT01000001">
    <property type="protein sequence ID" value="RVT53470.1"/>
    <property type="molecule type" value="Genomic_DNA"/>
</dbReference>
<proteinExistence type="predicted"/>
<name>A0A437JZH1_9BURK</name>
<dbReference type="OrthoDB" id="5379975at2"/>
<dbReference type="AlphaFoldDB" id="A0A437JZH1"/>
<dbReference type="InterPro" id="IPR022742">
    <property type="entry name" value="Hydrolase_4"/>
</dbReference>
<evidence type="ECO:0000259" key="2">
    <source>
        <dbReference type="Pfam" id="PF12146"/>
    </source>
</evidence>
<keyword evidence="4" id="KW-1185">Reference proteome</keyword>
<dbReference type="PANTHER" id="PTHR43265:SF1">
    <property type="entry name" value="ESTERASE ESTD"/>
    <property type="match status" value="1"/>
</dbReference>
<dbReference type="Pfam" id="PF12146">
    <property type="entry name" value="Hydrolase_4"/>
    <property type="match status" value="1"/>
</dbReference>
<dbReference type="InterPro" id="IPR053145">
    <property type="entry name" value="AB_hydrolase_Est10"/>
</dbReference>
<gene>
    <name evidence="3" type="ORF">ENE75_00770</name>
</gene>
<dbReference type="SUPFAM" id="SSF53474">
    <property type="entry name" value="alpha/beta-Hydrolases"/>
    <property type="match status" value="1"/>
</dbReference>
<reference evidence="3 4" key="1">
    <citation type="submission" date="2019-01" db="EMBL/GenBank/DDBJ databases">
        <authorList>
            <person name="Chen W.-M."/>
        </authorList>
    </citation>
    <scope>NUCLEOTIDE SEQUENCE [LARGE SCALE GENOMIC DNA]</scope>
    <source>
        <strain evidence="3 4">ICH-3</strain>
    </source>
</reference>
<protein>
    <submittedName>
        <fullName evidence="3">Hydrolase 1, exosortase A system-associated</fullName>
    </submittedName>
</protein>
<keyword evidence="3" id="KW-0378">Hydrolase</keyword>
<dbReference type="RefSeq" id="WP_128194643.1">
    <property type="nucleotide sequence ID" value="NZ_SACT01000001.1"/>
</dbReference>
<accession>A0A437JZH1</accession>
<dbReference type="PANTHER" id="PTHR43265">
    <property type="entry name" value="ESTERASE ESTD"/>
    <property type="match status" value="1"/>
</dbReference>
<dbReference type="Proteomes" id="UP000288178">
    <property type="component" value="Unassembled WGS sequence"/>
</dbReference>
<feature type="domain" description="Serine aminopeptidase S33" evidence="2">
    <location>
        <begin position="58"/>
        <end position="159"/>
    </location>
</feature>
<evidence type="ECO:0000313" key="3">
    <source>
        <dbReference type="EMBL" id="RVT53470.1"/>
    </source>
</evidence>
<dbReference type="InterPro" id="IPR029058">
    <property type="entry name" value="AB_hydrolase_fold"/>
</dbReference>
<dbReference type="Gene3D" id="3.40.50.1820">
    <property type="entry name" value="alpha/beta hydrolase"/>
    <property type="match status" value="1"/>
</dbReference>
<feature type="region of interest" description="Disordered" evidence="1">
    <location>
        <begin position="200"/>
        <end position="219"/>
    </location>
</feature>
<dbReference type="NCBIfam" id="TIGR03100">
    <property type="entry name" value="hydr1_PEP"/>
    <property type="match status" value="1"/>
</dbReference>
<sequence length="309" mass="33634">MRRTGMSGHGAFSEEALSFDCAGERLVGIAAVPKKQALGDIAVLIVVGGPQVRIGSHRHFVQLARTLASNGVPTLRFDVRGMGDSSGERRDFTQLDDDIEAGISTLQRHCPEVRRVVLWGLCDGASASLLYLFATGDARVAGLVLLNPWVRSAETLARANVKHYYRDRLKQPEFWRKLLSGQVAAKAVAELIGNLRTAMTRPGGADRSAANSRPGPDSPFTDRMLHAARLFDGPMLFVLSGRDYTAKEFLETVSAEQRWQDVLGRATTTTCHLPDADHTFSAPEHASEVDARTLQWLQGVCGTQDAGQP</sequence>
<organism evidence="3 4">
    <name type="scientific">Rubrivivax albus</name>
    <dbReference type="NCBI Taxonomy" id="2499835"/>
    <lineage>
        <taxon>Bacteria</taxon>
        <taxon>Pseudomonadati</taxon>
        <taxon>Pseudomonadota</taxon>
        <taxon>Betaproteobacteria</taxon>
        <taxon>Burkholderiales</taxon>
        <taxon>Sphaerotilaceae</taxon>
        <taxon>Rubrivivax</taxon>
    </lineage>
</organism>
<comment type="caution">
    <text evidence="3">The sequence shown here is derived from an EMBL/GenBank/DDBJ whole genome shotgun (WGS) entry which is preliminary data.</text>
</comment>
<evidence type="ECO:0000313" key="4">
    <source>
        <dbReference type="Proteomes" id="UP000288178"/>
    </source>
</evidence>